<accession>A0ABP8G357</accession>
<reference evidence="3" key="1">
    <citation type="journal article" date="2019" name="Int. J. Syst. Evol. Microbiol.">
        <title>The Global Catalogue of Microorganisms (GCM) 10K type strain sequencing project: providing services to taxonomists for standard genome sequencing and annotation.</title>
        <authorList>
            <consortium name="The Broad Institute Genomics Platform"/>
            <consortium name="The Broad Institute Genome Sequencing Center for Infectious Disease"/>
            <person name="Wu L."/>
            <person name="Ma J."/>
        </authorList>
    </citation>
    <scope>NUCLEOTIDE SEQUENCE [LARGE SCALE GENOMIC DNA]</scope>
    <source>
        <strain evidence="3">JCM 31290</strain>
    </source>
</reference>
<dbReference type="InterPro" id="IPR027417">
    <property type="entry name" value="P-loop_NTPase"/>
</dbReference>
<organism evidence="2 3">
    <name type="scientific">Streptomyces venetus</name>
    <dbReference type="NCBI Taxonomy" id="1701086"/>
    <lineage>
        <taxon>Bacteria</taxon>
        <taxon>Bacillati</taxon>
        <taxon>Actinomycetota</taxon>
        <taxon>Actinomycetes</taxon>
        <taxon>Kitasatosporales</taxon>
        <taxon>Streptomycetaceae</taxon>
        <taxon>Streptomyces</taxon>
    </lineage>
</organism>
<keyword evidence="3" id="KW-1185">Reference proteome</keyword>
<proteinExistence type="predicted"/>
<dbReference type="SUPFAM" id="SSF52540">
    <property type="entry name" value="P-loop containing nucleoside triphosphate hydrolases"/>
    <property type="match status" value="1"/>
</dbReference>
<evidence type="ECO:0000256" key="1">
    <source>
        <dbReference type="SAM" id="MobiDB-lite"/>
    </source>
</evidence>
<name>A0ABP8G357_9ACTN</name>
<dbReference type="EMBL" id="BAABET010000005">
    <property type="protein sequence ID" value="GAA4316356.1"/>
    <property type="molecule type" value="Genomic_DNA"/>
</dbReference>
<dbReference type="Proteomes" id="UP001501115">
    <property type="component" value="Unassembled WGS sequence"/>
</dbReference>
<evidence type="ECO:0000313" key="3">
    <source>
        <dbReference type="Proteomes" id="UP001501115"/>
    </source>
</evidence>
<evidence type="ECO:0008006" key="4">
    <source>
        <dbReference type="Google" id="ProtNLM"/>
    </source>
</evidence>
<evidence type="ECO:0000313" key="2">
    <source>
        <dbReference type="EMBL" id="GAA4316356.1"/>
    </source>
</evidence>
<dbReference type="RefSeq" id="WP_345662801.1">
    <property type="nucleotide sequence ID" value="NZ_BAABET010000005.1"/>
</dbReference>
<gene>
    <name evidence="2" type="ORF">GCM10023086_38700</name>
</gene>
<sequence length="724" mass="81251">MTSAEHYIVVSGDAVIGWALTSASKKESLGDPVGKWYNQDRVGVRPLEGGAWLLDNIIREIKPTEFEVASPEWGEHFEDKSFNKYHHYFMTIKKLEAEEGAKGWRQTQIQGYSPRPTNCGGLTPSSPEEEHLDYEIKNDIDNPDVVVIEDAGVGYRSSHKAQCWPLSIENEGGTVPWVIVEMGHGEGDRGDAGIARGELWERLSSSEARLDRLIVVTTAEDLRYDPTIEISKNLSWERTAEDCATAILSNTGLPACRYVIASFGPVGALLYDRDRNDFTLYFDRKGMEDTSEFKQGGMWGFTTTLTAALAKRVMDHCLEGDSNLRVDIAVQAALEAMRAAYRKGYITSQTMSGMPAISFPIPTVKDNINKVLDDGWHSGNFGMARVPNPTRRPPEFIPTKWSILGSLPEDVQTVAENIVRYGVDIALPNVPVGEYGDLLTVDRKEIESFESIRNLVRGYWGRATLAKPRPISIAVFGAPGSGKSYAVKQVVKSLDFRHEFREFNLSQFGSVDDLWDALHVVRDDGLRGLFPIVFWDEFDSEYGGDLGWLRYFLYPMQDGKFREGEVEHPVGQALFVFAGGTSDSLLSFERKPRFRDAKGPDFLSRIRGHINLLGTDPQGEDDRYYIIRRAILLRSWLADEKLKLERDGVINIDDGVLNAFLRAPRYKHGVRSMQAIVEISELSRASQFGRSNLPSPGQLDLHVNEREFMSLVRAYGQSSISLRL</sequence>
<feature type="region of interest" description="Disordered" evidence="1">
    <location>
        <begin position="109"/>
        <end position="128"/>
    </location>
</feature>
<protein>
    <recommendedName>
        <fullName evidence="4">ATPase</fullName>
    </recommendedName>
</protein>
<comment type="caution">
    <text evidence="2">The sequence shown here is derived from an EMBL/GenBank/DDBJ whole genome shotgun (WGS) entry which is preliminary data.</text>
</comment>